<dbReference type="Proteomes" id="UP000077755">
    <property type="component" value="Chromosome 7"/>
</dbReference>
<evidence type="ECO:0000256" key="1">
    <source>
        <dbReference type="ARBA" id="ARBA00022723"/>
    </source>
</evidence>
<dbReference type="InterPro" id="IPR007527">
    <property type="entry name" value="Znf_SWIM"/>
</dbReference>
<organism evidence="7 8">
    <name type="scientific">Daucus carota subsp. sativus</name>
    <name type="common">Carrot</name>
    <dbReference type="NCBI Taxonomy" id="79200"/>
    <lineage>
        <taxon>Eukaryota</taxon>
        <taxon>Viridiplantae</taxon>
        <taxon>Streptophyta</taxon>
        <taxon>Embryophyta</taxon>
        <taxon>Tracheophyta</taxon>
        <taxon>Spermatophyta</taxon>
        <taxon>Magnoliopsida</taxon>
        <taxon>eudicotyledons</taxon>
        <taxon>Gunneridae</taxon>
        <taxon>Pentapetalae</taxon>
        <taxon>asterids</taxon>
        <taxon>campanulids</taxon>
        <taxon>Apiales</taxon>
        <taxon>Apiaceae</taxon>
        <taxon>Apioideae</taxon>
        <taxon>Scandiceae</taxon>
        <taxon>Daucinae</taxon>
        <taxon>Daucus</taxon>
        <taxon>Daucus sect. Daucus</taxon>
    </lineage>
</organism>
<proteinExistence type="predicted"/>
<name>A0AAF0XNY0_DAUCS</name>
<evidence type="ECO:0000259" key="6">
    <source>
        <dbReference type="PROSITE" id="PS50966"/>
    </source>
</evidence>
<dbReference type="PANTHER" id="PTHR31973:SF187">
    <property type="entry name" value="MUTATOR TRANSPOSASE MUDRA PROTEIN"/>
    <property type="match status" value="1"/>
</dbReference>
<reference evidence="7" key="1">
    <citation type="journal article" date="2016" name="Nat. Genet.">
        <title>A high-quality carrot genome assembly provides new insights into carotenoid accumulation and asterid genome evolution.</title>
        <authorList>
            <person name="Iorizzo M."/>
            <person name="Ellison S."/>
            <person name="Senalik D."/>
            <person name="Zeng P."/>
            <person name="Satapoomin P."/>
            <person name="Huang J."/>
            <person name="Bowman M."/>
            <person name="Iovene M."/>
            <person name="Sanseverino W."/>
            <person name="Cavagnaro P."/>
            <person name="Yildiz M."/>
            <person name="Macko-Podgorni A."/>
            <person name="Moranska E."/>
            <person name="Grzebelus E."/>
            <person name="Grzebelus D."/>
            <person name="Ashrafi H."/>
            <person name="Zheng Z."/>
            <person name="Cheng S."/>
            <person name="Spooner D."/>
            <person name="Van Deynze A."/>
            <person name="Simon P."/>
        </authorList>
    </citation>
    <scope>NUCLEOTIDE SEQUENCE</scope>
    <source>
        <tissue evidence="7">Leaf</tissue>
    </source>
</reference>
<dbReference type="EMBL" id="CP093349">
    <property type="protein sequence ID" value="WOH09886.1"/>
    <property type="molecule type" value="Genomic_DNA"/>
</dbReference>
<evidence type="ECO:0000256" key="2">
    <source>
        <dbReference type="ARBA" id="ARBA00022771"/>
    </source>
</evidence>
<keyword evidence="1" id="KW-0479">Metal-binding</keyword>
<dbReference type="Pfam" id="PF04434">
    <property type="entry name" value="SWIM"/>
    <property type="match status" value="1"/>
</dbReference>
<dbReference type="PANTHER" id="PTHR31973">
    <property type="entry name" value="POLYPROTEIN, PUTATIVE-RELATED"/>
    <property type="match status" value="1"/>
</dbReference>
<evidence type="ECO:0000256" key="4">
    <source>
        <dbReference type="PROSITE-ProRule" id="PRU00325"/>
    </source>
</evidence>
<keyword evidence="2 4" id="KW-0863">Zinc-finger</keyword>
<dbReference type="InterPro" id="IPR006564">
    <property type="entry name" value="Znf_PMZ"/>
</dbReference>
<feature type="domain" description="SWIM-type" evidence="6">
    <location>
        <begin position="38"/>
        <end position="70"/>
    </location>
</feature>
<reference evidence="7" key="2">
    <citation type="submission" date="2022-03" db="EMBL/GenBank/DDBJ databases">
        <title>Draft title - Genomic analysis of global carrot germplasm unveils the trajectory of domestication and the origin of high carotenoid orange carrot.</title>
        <authorList>
            <person name="Iorizzo M."/>
            <person name="Ellison S."/>
            <person name="Senalik D."/>
            <person name="Macko-Podgorni A."/>
            <person name="Grzebelus D."/>
            <person name="Bostan H."/>
            <person name="Rolling W."/>
            <person name="Curaba J."/>
            <person name="Simon P."/>
        </authorList>
    </citation>
    <scope>NUCLEOTIDE SEQUENCE</scope>
    <source>
        <tissue evidence="7">Leaf</tissue>
    </source>
</reference>
<evidence type="ECO:0000256" key="5">
    <source>
        <dbReference type="SAM" id="MobiDB-lite"/>
    </source>
</evidence>
<dbReference type="SMART" id="SM00575">
    <property type="entry name" value="ZnF_PMZ"/>
    <property type="match status" value="1"/>
</dbReference>
<protein>
    <recommendedName>
        <fullName evidence="6">SWIM-type domain-containing protein</fullName>
    </recommendedName>
</protein>
<evidence type="ECO:0000256" key="3">
    <source>
        <dbReference type="ARBA" id="ARBA00022833"/>
    </source>
</evidence>
<gene>
    <name evidence="7" type="ORF">DCAR_0729346</name>
</gene>
<dbReference type="GO" id="GO:0008270">
    <property type="term" value="F:zinc ion binding"/>
    <property type="evidence" value="ECO:0007669"/>
    <property type="project" value="UniProtKB-KW"/>
</dbReference>
<evidence type="ECO:0000313" key="8">
    <source>
        <dbReference type="Proteomes" id="UP000077755"/>
    </source>
</evidence>
<dbReference type="PROSITE" id="PS50966">
    <property type="entry name" value="ZF_SWIM"/>
    <property type="match status" value="1"/>
</dbReference>
<keyword evidence="3" id="KW-0862">Zinc</keyword>
<keyword evidence="8" id="KW-1185">Reference proteome</keyword>
<accession>A0AAF0XNY0</accession>
<evidence type="ECO:0000313" key="7">
    <source>
        <dbReference type="EMBL" id="WOH09886.1"/>
    </source>
</evidence>
<feature type="region of interest" description="Disordered" evidence="5">
    <location>
        <begin position="106"/>
        <end position="139"/>
    </location>
</feature>
<dbReference type="AlphaFoldDB" id="A0AAF0XNY0"/>
<sequence length="176" mass="19879">MCFFFANYRAIHHAGNCVVTWSGGTSYLVTCTDGGHELVVDLNKKSCSCRKWDLSGIPCYHACACIAVRNEPWGNHIHGFYTKELYMKLYNCTLEPIMGPEFWEQASEPRPLPPNVKTPAGRPKKKRTTRNDIPQDPTKLSKVGTIVNCTYCKARGHNTRICTTKVQLILVFILNL</sequence>